<gene>
    <name evidence="5" type="ORF">GV368_04775</name>
</gene>
<feature type="domain" description="Leucine-binding protein" evidence="4">
    <location>
        <begin position="28"/>
        <end position="360"/>
    </location>
</feature>
<comment type="similarity">
    <text evidence="1">Belongs to the leucine-binding protein family.</text>
</comment>
<dbReference type="PANTHER" id="PTHR47235">
    <property type="entry name" value="BLR6548 PROTEIN"/>
    <property type="match status" value="1"/>
</dbReference>
<dbReference type="InterPro" id="IPR028082">
    <property type="entry name" value="Peripla_BP_I"/>
</dbReference>
<proteinExistence type="inferred from homology"/>
<dbReference type="Gene3D" id="3.40.50.2300">
    <property type="match status" value="2"/>
</dbReference>
<feature type="chain" id="PRO_5046482679" evidence="3">
    <location>
        <begin position="23"/>
        <end position="392"/>
    </location>
</feature>
<sequence length="392" mass="43093">MMRARLFAVIALLALAMAPVRAAERVLTVGALLDLSGPAALLGVPVKNGMEMRFAEANARGELPGITLRLLVEDTGYDPKRAILAARKLTERDGAIAFLSNLGTPVVLATMPEILRRERLHLFPFSPHEATYAPLHPLKFQIYAPYRSYMDPTVRAVLRRHPQVRRVCTLVQDDEFGEEVSTGVRAGLERAGLPLTREARHARGATDFTGQIARLREAGCELVALGTLVRETVAILRTADEMGWKPLFLTSASAYSDQTHALGGAAVEGLYGVTNPIRIPYREGASPELLAWLDAYRDRYGMEANVWSAMGYVAAELLVRAIATAAEPTPAAIAQALERLDYPGDLFGSPRYRFSPTEHLGQRTGGELTRIEQGRWVSLERLDEPARETLKK</sequence>
<dbReference type="SUPFAM" id="SSF53822">
    <property type="entry name" value="Periplasmic binding protein-like I"/>
    <property type="match status" value="1"/>
</dbReference>
<feature type="signal peptide" evidence="3">
    <location>
        <begin position="1"/>
        <end position="22"/>
    </location>
</feature>
<dbReference type="Proteomes" id="UP000669605">
    <property type="component" value="Unassembled WGS sequence"/>
</dbReference>
<organism evidence="5 6">
    <name type="scientific">Tepidiphilus baoligensis</name>
    <dbReference type="NCBI Taxonomy" id="2698687"/>
    <lineage>
        <taxon>Bacteria</taxon>
        <taxon>Pseudomonadati</taxon>
        <taxon>Pseudomonadota</taxon>
        <taxon>Hydrogenophilia</taxon>
        <taxon>Hydrogenophilales</taxon>
        <taxon>Hydrogenophilaceae</taxon>
        <taxon>Tepidiphilus</taxon>
    </lineage>
</organism>
<keyword evidence="6" id="KW-1185">Reference proteome</keyword>
<dbReference type="CDD" id="cd06343">
    <property type="entry name" value="PBP1_ABC_ligand_binding-like"/>
    <property type="match status" value="1"/>
</dbReference>
<keyword evidence="2 3" id="KW-0732">Signal</keyword>
<dbReference type="InterPro" id="IPR028081">
    <property type="entry name" value="Leu-bd"/>
</dbReference>
<dbReference type="PANTHER" id="PTHR47235:SF1">
    <property type="entry name" value="BLR6548 PROTEIN"/>
    <property type="match status" value="1"/>
</dbReference>
<dbReference type="Pfam" id="PF13458">
    <property type="entry name" value="Peripla_BP_6"/>
    <property type="match status" value="1"/>
</dbReference>
<evidence type="ECO:0000256" key="3">
    <source>
        <dbReference type="SAM" id="SignalP"/>
    </source>
</evidence>
<comment type="caution">
    <text evidence="5">The sequence shown here is derived from an EMBL/GenBank/DDBJ whole genome shotgun (WGS) entry which is preliminary data.</text>
</comment>
<dbReference type="EMBL" id="JAAAUB010000005">
    <property type="protein sequence ID" value="NMH16429.1"/>
    <property type="molecule type" value="Genomic_DNA"/>
</dbReference>
<evidence type="ECO:0000313" key="6">
    <source>
        <dbReference type="Proteomes" id="UP000669605"/>
    </source>
</evidence>
<evidence type="ECO:0000313" key="5">
    <source>
        <dbReference type="EMBL" id="NMH16429.1"/>
    </source>
</evidence>
<evidence type="ECO:0000256" key="1">
    <source>
        <dbReference type="ARBA" id="ARBA00010062"/>
    </source>
</evidence>
<evidence type="ECO:0000256" key="2">
    <source>
        <dbReference type="ARBA" id="ARBA00022729"/>
    </source>
</evidence>
<name>A0ABX1QLX7_9PROT</name>
<accession>A0ABX1QLX7</accession>
<protein>
    <submittedName>
        <fullName evidence="5">ABC transporter substrate-binding protein</fullName>
    </submittedName>
</protein>
<reference evidence="5 6" key="1">
    <citation type="journal article" date="2020" name="Curr. Microbiol.">
        <title>Tepidiphilus baoligensis sp. nov., a Novel Bacterium of the Family Hydrogenophilaceae Isolated from an Oil Reservoir.</title>
        <authorList>
            <person name="Zhang X."/>
            <person name="Wang G."/>
            <person name="Ma X."/>
            <person name="Yu J."/>
            <person name="You J."/>
            <person name="Xue Y."/>
            <person name="Ma Y."/>
        </authorList>
    </citation>
    <scope>NUCLEOTIDE SEQUENCE [LARGE SCALE GENOMIC DNA]</scope>
    <source>
        <strain evidence="5 6">B18-69</strain>
    </source>
</reference>
<evidence type="ECO:0000259" key="4">
    <source>
        <dbReference type="Pfam" id="PF13458"/>
    </source>
</evidence>